<keyword evidence="4 7" id="KW-0812">Transmembrane</keyword>
<evidence type="ECO:0000256" key="1">
    <source>
        <dbReference type="ARBA" id="ARBA00004651"/>
    </source>
</evidence>
<sequence>MTTTTTMAGNATLAVHQDKKVLTATLVGTAVEWYDFFIYAQAASLVFAPLFFAEVSKSNPILAQIIAFATVGISFLFRPLGAIVCGRLGDKYGRKMVLVFTLVLMGASTTLIGFLPTYAQIGILAPLALVFLRIIQGFSAGGEWGGAALLSVEHAPLNKRSLFGAYPQIGVPIGMILATSVLLLLNLILGKEAYLEWGWRIPFLLSVALIIVGTFIRRSVKESPVFEAMHRRKAEASAPLSLLFKDHTPTVLKAALIFMGVNAGGYILIAYMVGYGQKVLGFSPTLTMLIVVSAAVSWLVSTLWGGMLGDKIGRLKTFKLGYILLSLWSIPMWFLIDTQNPVLFMLALVIWGIPLGFTYGPLSALFAEMFPAKVRFSGVSISYALGSIIGGAFAPMIAQWVMATYQQSWMIGLYITIVSLISLITLYTIKKDPQGVDLSK</sequence>
<dbReference type="GO" id="GO:0022857">
    <property type="term" value="F:transmembrane transporter activity"/>
    <property type="evidence" value="ECO:0007669"/>
    <property type="project" value="InterPro"/>
</dbReference>
<comment type="subcellular location">
    <subcellularLocation>
        <location evidence="1">Cell membrane</location>
        <topology evidence="1">Multi-pass membrane protein</topology>
    </subcellularLocation>
</comment>
<dbReference type="PROSITE" id="PS00217">
    <property type="entry name" value="SUGAR_TRANSPORT_2"/>
    <property type="match status" value="2"/>
</dbReference>
<dbReference type="Gene3D" id="1.20.1250.20">
    <property type="entry name" value="MFS general substrate transporter like domains"/>
    <property type="match status" value="2"/>
</dbReference>
<feature type="transmembrane region" description="Helical" evidence="7">
    <location>
        <begin position="379"/>
        <end position="402"/>
    </location>
</feature>
<evidence type="ECO:0000313" key="10">
    <source>
        <dbReference type="Proteomes" id="UP000664161"/>
    </source>
</evidence>
<dbReference type="SUPFAM" id="SSF103473">
    <property type="entry name" value="MFS general substrate transporter"/>
    <property type="match status" value="1"/>
</dbReference>
<evidence type="ECO:0000259" key="8">
    <source>
        <dbReference type="PROSITE" id="PS50850"/>
    </source>
</evidence>
<organism evidence="9 10">
    <name type="scientific">Psychrobacter halodurans</name>
    <dbReference type="NCBI Taxonomy" id="2818439"/>
    <lineage>
        <taxon>Bacteria</taxon>
        <taxon>Pseudomonadati</taxon>
        <taxon>Pseudomonadota</taxon>
        <taxon>Gammaproteobacteria</taxon>
        <taxon>Moraxellales</taxon>
        <taxon>Moraxellaceae</taxon>
        <taxon>Psychrobacter</taxon>
    </lineage>
</organism>
<feature type="transmembrane region" description="Helical" evidence="7">
    <location>
        <begin position="408"/>
        <end position="429"/>
    </location>
</feature>
<dbReference type="RefSeq" id="WP_207968878.1">
    <property type="nucleotide sequence ID" value="NZ_JAGBKN010000001.1"/>
</dbReference>
<feature type="transmembrane region" description="Helical" evidence="7">
    <location>
        <begin position="61"/>
        <end position="84"/>
    </location>
</feature>
<protein>
    <submittedName>
        <fullName evidence="9">MHS family MFS transporter</fullName>
    </submittedName>
</protein>
<keyword evidence="3" id="KW-1003">Cell membrane</keyword>
<dbReference type="InterPro" id="IPR036259">
    <property type="entry name" value="MFS_trans_sf"/>
</dbReference>
<evidence type="ECO:0000256" key="2">
    <source>
        <dbReference type="ARBA" id="ARBA00022448"/>
    </source>
</evidence>
<name>A0AAW4IKD6_9GAMM</name>
<reference evidence="9 10" key="1">
    <citation type="submission" date="2021-03" db="EMBL/GenBank/DDBJ databases">
        <authorList>
            <person name="Shang D.-D."/>
            <person name="Du Z.-J."/>
            <person name="Chen G.-J."/>
        </authorList>
    </citation>
    <scope>NUCLEOTIDE SEQUENCE [LARGE SCALE GENOMIC DNA]</scope>
    <source>
        <strain evidence="9 10">F2608</strain>
    </source>
</reference>
<feature type="transmembrane region" description="Helical" evidence="7">
    <location>
        <begin position="342"/>
        <end position="367"/>
    </location>
</feature>
<feature type="transmembrane region" description="Helical" evidence="7">
    <location>
        <begin position="162"/>
        <end position="185"/>
    </location>
</feature>
<dbReference type="Proteomes" id="UP000664161">
    <property type="component" value="Unassembled WGS sequence"/>
</dbReference>
<dbReference type="PROSITE" id="PS50850">
    <property type="entry name" value="MFS"/>
    <property type="match status" value="1"/>
</dbReference>
<gene>
    <name evidence="9" type="ORF">J3491_00790</name>
</gene>
<feature type="transmembrane region" description="Helical" evidence="7">
    <location>
        <begin position="286"/>
        <end position="308"/>
    </location>
</feature>
<dbReference type="InterPro" id="IPR005829">
    <property type="entry name" value="Sugar_transporter_CS"/>
</dbReference>
<evidence type="ECO:0000313" key="9">
    <source>
        <dbReference type="EMBL" id="MBO1515869.1"/>
    </source>
</evidence>
<accession>A0AAW4IKD6</accession>
<evidence type="ECO:0000256" key="5">
    <source>
        <dbReference type="ARBA" id="ARBA00022989"/>
    </source>
</evidence>
<feature type="transmembrane region" description="Helical" evidence="7">
    <location>
        <begin position="251"/>
        <end position="274"/>
    </location>
</feature>
<keyword evidence="6 7" id="KW-0472">Membrane</keyword>
<feature type="transmembrane region" description="Helical" evidence="7">
    <location>
        <begin position="197"/>
        <end position="216"/>
    </location>
</feature>
<dbReference type="InterPro" id="IPR011701">
    <property type="entry name" value="MFS"/>
</dbReference>
<dbReference type="PANTHER" id="PTHR43045">
    <property type="entry name" value="SHIKIMATE TRANSPORTER"/>
    <property type="match status" value="1"/>
</dbReference>
<feature type="transmembrane region" description="Helical" evidence="7">
    <location>
        <begin position="320"/>
        <end position="336"/>
    </location>
</feature>
<dbReference type="AlphaFoldDB" id="A0AAW4IKD6"/>
<feature type="transmembrane region" description="Helical" evidence="7">
    <location>
        <begin position="96"/>
        <end position="115"/>
    </location>
</feature>
<dbReference type="EMBL" id="JAGBKN010000001">
    <property type="protein sequence ID" value="MBO1515869.1"/>
    <property type="molecule type" value="Genomic_DNA"/>
</dbReference>
<dbReference type="CDD" id="cd17369">
    <property type="entry name" value="MFS_ShiA_like"/>
    <property type="match status" value="1"/>
</dbReference>
<evidence type="ECO:0000256" key="7">
    <source>
        <dbReference type="SAM" id="Phobius"/>
    </source>
</evidence>
<dbReference type="PANTHER" id="PTHR43045:SF1">
    <property type="entry name" value="SHIKIMATE TRANSPORTER"/>
    <property type="match status" value="1"/>
</dbReference>
<dbReference type="Pfam" id="PF07690">
    <property type="entry name" value="MFS_1"/>
    <property type="match status" value="1"/>
</dbReference>
<dbReference type="GO" id="GO:0005886">
    <property type="term" value="C:plasma membrane"/>
    <property type="evidence" value="ECO:0007669"/>
    <property type="project" value="UniProtKB-SubCell"/>
</dbReference>
<evidence type="ECO:0000256" key="6">
    <source>
        <dbReference type="ARBA" id="ARBA00023136"/>
    </source>
</evidence>
<evidence type="ECO:0000256" key="3">
    <source>
        <dbReference type="ARBA" id="ARBA00022475"/>
    </source>
</evidence>
<proteinExistence type="predicted"/>
<keyword evidence="5 7" id="KW-1133">Transmembrane helix</keyword>
<evidence type="ECO:0000256" key="4">
    <source>
        <dbReference type="ARBA" id="ARBA00022692"/>
    </source>
</evidence>
<feature type="domain" description="Major facilitator superfamily (MFS) profile" evidence="8">
    <location>
        <begin position="21"/>
        <end position="434"/>
    </location>
</feature>
<keyword evidence="2" id="KW-0813">Transport</keyword>
<dbReference type="InterPro" id="IPR020846">
    <property type="entry name" value="MFS_dom"/>
</dbReference>
<keyword evidence="10" id="KW-1185">Reference proteome</keyword>
<comment type="caution">
    <text evidence="9">The sequence shown here is derived from an EMBL/GenBank/DDBJ whole genome shotgun (WGS) entry which is preliminary data.</text>
</comment>